<accession>A0A0E9UF45</accession>
<organism evidence="1">
    <name type="scientific">Anguilla anguilla</name>
    <name type="common">European freshwater eel</name>
    <name type="synonym">Muraena anguilla</name>
    <dbReference type="NCBI Taxonomy" id="7936"/>
    <lineage>
        <taxon>Eukaryota</taxon>
        <taxon>Metazoa</taxon>
        <taxon>Chordata</taxon>
        <taxon>Craniata</taxon>
        <taxon>Vertebrata</taxon>
        <taxon>Euteleostomi</taxon>
        <taxon>Actinopterygii</taxon>
        <taxon>Neopterygii</taxon>
        <taxon>Teleostei</taxon>
        <taxon>Anguilliformes</taxon>
        <taxon>Anguillidae</taxon>
        <taxon>Anguilla</taxon>
    </lineage>
</organism>
<sequence length="40" mass="4749">MEITYIHILTHTRKSFRTYLGGVYLFAHRRGSVPSAQRER</sequence>
<evidence type="ECO:0000313" key="1">
    <source>
        <dbReference type="EMBL" id="JAH63835.1"/>
    </source>
</evidence>
<dbReference type="EMBL" id="GBXM01044742">
    <property type="protein sequence ID" value="JAH63835.1"/>
    <property type="molecule type" value="Transcribed_RNA"/>
</dbReference>
<protein>
    <submittedName>
        <fullName evidence="1">Uncharacterized protein</fullName>
    </submittedName>
</protein>
<reference evidence="1" key="2">
    <citation type="journal article" date="2015" name="Fish Shellfish Immunol.">
        <title>Early steps in the European eel (Anguilla anguilla)-Vibrio vulnificus interaction in the gills: Role of the RtxA13 toxin.</title>
        <authorList>
            <person name="Callol A."/>
            <person name="Pajuelo D."/>
            <person name="Ebbesson L."/>
            <person name="Teles M."/>
            <person name="MacKenzie S."/>
            <person name="Amaro C."/>
        </authorList>
    </citation>
    <scope>NUCLEOTIDE SEQUENCE</scope>
</reference>
<name>A0A0E9UF45_ANGAN</name>
<reference evidence="1" key="1">
    <citation type="submission" date="2014-11" db="EMBL/GenBank/DDBJ databases">
        <authorList>
            <person name="Amaro Gonzalez C."/>
        </authorList>
    </citation>
    <scope>NUCLEOTIDE SEQUENCE</scope>
</reference>
<dbReference type="AlphaFoldDB" id="A0A0E9UF45"/>
<proteinExistence type="predicted"/>